<evidence type="ECO:0000256" key="2">
    <source>
        <dbReference type="ARBA" id="ARBA00004604"/>
    </source>
</evidence>
<dbReference type="InterPro" id="IPR001247">
    <property type="entry name" value="ExoRNase_PH_dom1"/>
</dbReference>
<dbReference type="Gene3D" id="3.30.230.70">
    <property type="entry name" value="GHMP Kinase, N-terminal domain"/>
    <property type="match status" value="1"/>
</dbReference>
<keyword evidence="4" id="KW-0963">Cytoplasm</keyword>
<dbReference type="GO" id="GO:0071038">
    <property type="term" value="P:TRAMP-dependent tRNA surveillance pathway"/>
    <property type="evidence" value="ECO:0007669"/>
    <property type="project" value="TreeGrafter"/>
</dbReference>
<dbReference type="GO" id="GO:0034475">
    <property type="term" value="P:U4 snRNA 3'-end processing"/>
    <property type="evidence" value="ECO:0007669"/>
    <property type="project" value="TreeGrafter"/>
</dbReference>
<accession>K0KJN6</accession>
<gene>
    <name evidence="11" type="ORF">BN7_1891</name>
</gene>
<dbReference type="GO" id="GO:0071028">
    <property type="term" value="P:nuclear mRNA surveillance"/>
    <property type="evidence" value="ECO:0007669"/>
    <property type="project" value="TreeGrafter"/>
</dbReference>
<dbReference type="PANTHER" id="PTHR11097:SF9">
    <property type="entry name" value="EXOSOME COMPLEX COMPONENT RRP43"/>
    <property type="match status" value="1"/>
</dbReference>
<evidence type="ECO:0000256" key="1">
    <source>
        <dbReference type="ARBA" id="ARBA00004496"/>
    </source>
</evidence>
<evidence type="ECO:0000313" key="12">
    <source>
        <dbReference type="Proteomes" id="UP000009328"/>
    </source>
</evidence>
<reference evidence="11 12" key="1">
    <citation type="journal article" date="2012" name="Eukaryot. Cell">
        <title>Draft genome sequence of Wickerhamomyces ciferrii NRRL Y-1031 F-60-10.</title>
        <authorList>
            <person name="Schneider J."/>
            <person name="Andrea H."/>
            <person name="Blom J."/>
            <person name="Jaenicke S."/>
            <person name="Ruckert C."/>
            <person name="Schorsch C."/>
            <person name="Szczepanowski R."/>
            <person name="Farwick M."/>
            <person name="Goesmann A."/>
            <person name="Puhler A."/>
            <person name="Schaffer S."/>
            <person name="Tauch A."/>
            <person name="Kohler T."/>
            <person name="Brinkrolf K."/>
        </authorList>
    </citation>
    <scope>NUCLEOTIDE SEQUENCE [LARGE SCALE GENOMIC DNA]</scope>
    <source>
        <strain evidence="12">ATCC 14091 / BCRC 22168 / CBS 111 / JCM 3599 / NBRC 0793 / NRRL Y-1031 F-60-10</strain>
    </source>
</reference>
<dbReference type="GO" id="GO:0016779">
    <property type="term" value="F:nucleotidyltransferase activity"/>
    <property type="evidence" value="ECO:0007669"/>
    <property type="project" value="UniProtKB-KW"/>
</dbReference>
<dbReference type="PANTHER" id="PTHR11097">
    <property type="entry name" value="EXOSOME COMPLEX EXONUCLEASE RIBOSOMAL RNA PROCESSING PROTEIN"/>
    <property type="match status" value="1"/>
</dbReference>
<dbReference type="GO" id="GO:0035925">
    <property type="term" value="F:mRNA 3'-UTR AU-rich region binding"/>
    <property type="evidence" value="ECO:0007669"/>
    <property type="project" value="TreeGrafter"/>
</dbReference>
<keyword evidence="11" id="KW-0548">Nucleotidyltransferase</keyword>
<comment type="subcellular location">
    <subcellularLocation>
        <location evidence="1">Cytoplasm</location>
    </subcellularLocation>
    <subcellularLocation>
        <location evidence="2">Nucleus</location>
        <location evidence="2">Nucleolus</location>
    </subcellularLocation>
</comment>
<dbReference type="InterPro" id="IPR050590">
    <property type="entry name" value="Exosome_comp_Rrp42_subfam"/>
</dbReference>
<feature type="domain" description="Exoribonuclease phosphorolytic" evidence="10">
    <location>
        <begin position="43"/>
        <end position="245"/>
    </location>
</feature>
<dbReference type="GO" id="GO:0000176">
    <property type="term" value="C:nuclear exosome (RNase complex)"/>
    <property type="evidence" value="ECO:0007669"/>
    <property type="project" value="TreeGrafter"/>
</dbReference>
<sequence length="383" mass="42956">MSEEFEFKPMSFPPAVVARISPELSLQRHLAIGIRPNLRKFEEFRNIEFNDGGLSRYGSDDQIKNTSVLGSSVLKSGNTTVITTITAGIIEEDLPAHEINDDAAAVNAVFAKDKTDDSNNDIPKSQLDEYESIYPVVEVERGRVGAPTDEEMILSQKLYETFLHSKILSKDSLKVKVGLRSIDSQGKVDIYYKDDDDDSEDFGLGPKRSWKFVLYAKVKVFSRSGPLFDLVWASVLSALQNTKLPRAHIDENAADIKIPVKMRGNHGTIREQYQIICDAISRDPLKLNNEAIGISSNFGIIDIDEESIQTLQNEDSMEIDSKSILLTDIEGEEEEISSKKTISIVSDRDSKNLKSLTIIGNVSNDQLRKSFELTKFRFKHFAK</sequence>
<protein>
    <recommendedName>
        <fullName evidence="9">Ribosomal RNA-processing protein 43</fullName>
    </recommendedName>
</protein>
<dbReference type="AlphaFoldDB" id="K0KJN6"/>
<dbReference type="InterPro" id="IPR027408">
    <property type="entry name" value="PNPase/RNase_PH_dom_sf"/>
</dbReference>
<evidence type="ECO:0000256" key="3">
    <source>
        <dbReference type="ARBA" id="ARBA00006678"/>
    </source>
</evidence>
<dbReference type="GO" id="GO:0000467">
    <property type="term" value="P:exonucleolytic trimming to generate mature 3'-end of 5.8S rRNA from tricistronic rRNA transcript (SSU-rRNA, 5.8S rRNA, LSU-rRNA)"/>
    <property type="evidence" value="ECO:0007669"/>
    <property type="project" value="UniProtKB-ARBA"/>
</dbReference>
<dbReference type="GO" id="GO:0005730">
    <property type="term" value="C:nucleolus"/>
    <property type="evidence" value="ECO:0007669"/>
    <property type="project" value="UniProtKB-SubCell"/>
</dbReference>
<dbReference type="GO" id="GO:0016075">
    <property type="term" value="P:rRNA catabolic process"/>
    <property type="evidence" value="ECO:0007669"/>
    <property type="project" value="TreeGrafter"/>
</dbReference>
<dbReference type="HOGENOM" id="CLU_065411_0_0_1"/>
<dbReference type="InParanoid" id="K0KJN6"/>
<keyword evidence="8" id="KW-0539">Nucleus</keyword>
<dbReference type="STRING" id="1206466.K0KJN6"/>
<keyword evidence="7" id="KW-0694">RNA-binding</keyword>
<evidence type="ECO:0000256" key="5">
    <source>
        <dbReference type="ARBA" id="ARBA00022552"/>
    </source>
</evidence>
<evidence type="ECO:0000259" key="10">
    <source>
        <dbReference type="Pfam" id="PF01138"/>
    </source>
</evidence>
<evidence type="ECO:0000256" key="7">
    <source>
        <dbReference type="ARBA" id="ARBA00022884"/>
    </source>
</evidence>
<evidence type="ECO:0000313" key="11">
    <source>
        <dbReference type="EMBL" id="CCH42347.1"/>
    </source>
</evidence>
<dbReference type="Proteomes" id="UP000009328">
    <property type="component" value="Unassembled WGS sequence"/>
</dbReference>
<dbReference type="InterPro" id="IPR020568">
    <property type="entry name" value="Ribosomal_Su5_D2-typ_SF"/>
</dbReference>
<proteinExistence type="inferred from homology"/>
<comment type="similarity">
    <text evidence="3">Belongs to the RNase PH family.</text>
</comment>
<dbReference type="GO" id="GO:0034476">
    <property type="term" value="P:U5 snRNA 3'-end processing"/>
    <property type="evidence" value="ECO:0007669"/>
    <property type="project" value="TreeGrafter"/>
</dbReference>
<evidence type="ECO:0000256" key="8">
    <source>
        <dbReference type="ARBA" id="ARBA00023242"/>
    </source>
</evidence>
<dbReference type="EMBL" id="CAIF01000040">
    <property type="protein sequence ID" value="CCH42347.1"/>
    <property type="molecule type" value="Genomic_DNA"/>
</dbReference>
<keyword evidence="6" id="KW-0271">Exosome</keyword>
<dbReference type="FunCoup" id="K0KJN6">
    <property type="interactions" value="253"/>
</dbReference>
<dbReference type="eggNOG" id="KOG1613">
    <property type="taxonomic scope" value="Eukaryota"/>
</dbReference>
<evidence type="ECO:0000256" key="4">
    <source>
        <dbReference type="ARBA" id="ARBA00022490"/>
    </source>
</evidence>
<keyword evidence="11" id="KW-0808">Transferase</keyword>
<organism evidence="11 12">
    <name type="scientific">Wickerhamomyces ciferrii (strain ATCC 14091 / BCRC 22168 / CBS 111 / JCM 3599 / NBRC 0793 / NRRL Y-1031 F-60-10)</name>
    <name type="common">Yeast</name>
    <name type="synonym">Pichia ciferrii</name>
    <dbReference type="NCBI Taxonomy" id="1206466"/>
    <lineage>
        <taxon>Eukaryota</taxon>
        <taxon>Fungi</taxon>
        <taxon>Dikarya</taxon>
        <taxon>Ascomycota</taxon>
        <taxon>Saccharomycotina</taxon>
        <taxon>Saccharomycetes</taxon>
        <taxon>Phaffomycetales</taxon>
        <taxon>Wickerhamomycetaceae</taxon>
        <taxon>Wickerhamomyces</taxon>
    </lineage>
</organism>
<dbReference type="Pfam" id="PF01138">
    <property type="entry name" value="RNase_PH"/>
    <property type="match status" value="1"/>
</dbReference>
<keyword evidence="5" id="KW-0698">rRNA processing</keyword>
<evidence type="ECO:0000256" key="6">
    <source>
        <dbReference type="ARBA" id="ARBA00022835"/>
    </source>
</evidence>
<dbReference type="GO" id="GO:0000177">
    <property type="term" value="C:cytoplasmic exosome (RNase complex)"/>
    <property type="evidence" value="ECO:0007669"/>
    <property type="project" value="UniProtKB-ARBA"/>
</dbReference>
<dbReference type="GO" id="GO:0034473">
    <property type="term" value="P:U1 snRNA 3'-end processing"/>
    <property type="evidence" value="ECO:0007669"/>
    <property type="project" value="TreeGrafter"/>
</dbReference>
<comment type="caution">
    <text evidence="11">The sequence shown here is derived from an EMBL/GenBank/DDBJ whole genome shotgun (WGS) entry which is preliminary data.</text>
</comment>
<dbReference type="SUPFAM" id="SSF54211">
    <property type="entry name" value="Ribosomal protein S5 domain 2-like"/>
    <property type="match status" value="1"/>
</dbReference>
<name>K0KJN6_WICCF</name>
<keyword evidence="12" id="KW-1185">Reference proteome</keyword>
<evidence type="ECO:0000256" key="9">
    <source>
        <dbReference type="ARBA" id="ARBA00030617"/>
    </source>
</evidence>
<dbReference type="GO" id="GO:0071035">
    <property type="term" value="P:nuclear polyadenylation-dependent rRNA catabolic process"/>
    <property type="evidence" value="ECO:0007669"/>
    <property type="project" value="TreeGrafter"/>
</dbReference>